<dbReference type="EMBL" id="JOPJ01000008">
    <property type="protein sequence ID" value="OUJ12928.1"/>
    <property type="molecule type" value="Genomic_DNA"/>
</dbReference>
<dbReference type="Proteomes" id="UP000194931">
    <property type="component" value="Unassembled WGS sequence"/>
</dbReference>
<dbReference type="OrthoDB" id="9762420at2"/>
<protein>
    <submittedName>
        <fullName evidence="2">Uncharacterized protein</fullName>
    </submittedName>
</protein>
<gene>
    <name evidence="2" type="ORF">HK26_12305</name>
</gene>
<comment type="caution">
    <text evidence="2">The sequence shown here is derived from an EMBL/GenBank/DDBJ whole genome shotgun (WGS) entry which is preliminary data.</text>
</comment>
<organism evidence="2 3">
    <name type="scientific">Acetobacter okinawensis</name>
    <dbReference type="NCBI Taxonomy" id="1076594"/>
    <lineage>
        <taxon>Bacteria</taxon>
        <taxon>Pseudomonadati</taxon>
        <taxon>Pseudomonadota</taxon>
        <taxon>Alphaproteobacteria</taxon>
        <taxon>Acetobacterales</taxon>
        <taxon>Acetobacteraceae</taxon>
        <taxon>Acetobacter</taxon>
    </lineage>
</organism>
<dbReference type="SUPFAM" id="SSF69255">
    <property type="entry name" value="gp5 N-terminal domain-like"/>
    <property type="match status" value="1"/>
</dbReference>
<evidence type="ECO:0000313" key="2">
    <source>
        <dbReference type="EMBL" id="OUJ12928.1"/>
    </source>
</evidence>
<dbReference type="InterPro" id="IPR037026">
    <property type="entry name" value="Vgr_OB-fold_dom_sf"/>
</dbReference>
<sequence>MTQAETTSSDDLVWLNCVEPLEDKAGRTPHSVMLQLPKKAIIASGIDDSDNKKNKAKLFRLTISEQVSVPFSAEVDFFSYYPLDMEKILTGDKGHTVRAVIAFSSIQPAGSAEQAKTQHYMSGYLAELTSRGIVVVSENNQTDDLCRYYYRARIASVQELLTHSMRRCCYVGVDLKNTQTEESYREIQEQGDAQNSAAGGGSGTSDAGKEQNLGTLKEEFNALTQKSLQKSLNNDSIEMMISYYYSLISEEKSNIKADVDFLWFDDNKFRPSVNMATQFDETDANFLSRMGCRYGYYWVGYFPPLDAEKDIEQDSAKEFYEKIRFTNLSPQNLSNKEIPVFELSVDPRGSKLNGVIKLVSASRNVQQSKVKLQNLRDMFLSMSSLLIMGGSEEPVAEDGSGKAERDYFDYWRYNEEISLTLLSAACIENAANFMKQKSKKDASVDGEHKNRPISDEEMEQLIKESRSDMDKIISDEYKAKTQYICALRENEIDAKSLVIEGKLLISPFAAENYTLKVGQPFKISVDTNSDDANFLGSLLGDQYGHASDESGLTFVPMRTELKLVFVLPEVAGIPLKFKPAMEQGYSENSLSMTAHAVTKKMQENPFFCLPPNFRDVFIPGLMRAQVCGGENDDAVPVIDKYGYYKIKYPFPIHFLNSTCDEVGETLPVPLIAFSGGCKTNDSPGLYIPLINGTDVLVAFQEGNPDAPCIVGTTPDIEIGAQQKAIFANERQSILQTHRGVSIRMNYSRKKI</sequence>
<evidence type="ECO:0000256" key="1">
    <source>
        <dbReference type="SAM" id="MobiDB-lite"/>
    </source>
</evidence>
<keyword evidence="3" id="KW-1185">Reference proteome</keyword>
<dbReference type="RefSeq" id="WP_086638843.1">
    <property type="nucleotide sequence ID" value="NZ_JOPJ01000008.1"/>
</dbReference>
<dbReference type="AlphaFoldDB" id="A0A252BVE2"/>
<proteinExistence type="predicted"/>
<feature type="region of interest" description="Disordered" evidence="1">
    <location>
        <begin position="188"/>
        <end position="210"/>
    </location>
</feature>
<name>A0A252BVE2_9PROT</name>
<dbReference type="Gene3D" id="2.40.50.230">
    <property type="entry name" value="Gp5 N-terminal domain"/>
    <property type="match status" value="1"/>
</dbReference>
<reference evidence="3" key="1">
    <citation type="submission" date="2014-06" db="EMBL/GenBank/DDBJ databases">
        <authorList>
            <person name="Winans N.J."/>
            <person name="Newell P.D."/>
            <person name="Douglas A.E."/>
        </authorList>
    </citation>
    <scope>NUCLEOTIDE SEQUENCE [LARGE SCALE GENOMIC DNA]</scope>
</reference>
<evidence type="ECO:0000313" key="3">
    <source>
        <dbReference type="Proteomes" id="UP000194931"/>
    </source>
</evidence>
<accession>A0A252BVE2</accession>